<protein>
    <submittedName>
        <fullName evidence="2">Uncharacterized protein</fullName>
    </submittedName>
</protein>
<organism evidence="2 3">
    <name type="scientific">Triparma retinervis</name>
    <dbReference type="NCBI Taxonomy" id="2557542"/>
    <lineage>
        <taxon>Eukaryota</taxon>
        <taxon>Sar</taxon>
        <taxon>Stramenopiles</taxon>
        <taxon>Ochrophyta</taxon>
        <taxon>Bolidophyceae</taxon>
        <taxon>Parmales</taxon>
        <taxon>Triparmaceae</taxon>
        <taxon>Triparma</taxon>
    </lineage>
</organism>
<accession>A0A9W7CGC4</accession>
<comment type="caution">
    <text evidence="2">The sequence shown here is derived from an EMBL/GenBank/DDBJ whole genome shotgun (WGS) entry which is preliminary data.</text>
</comment>
<keyword evidence="1" id="KW-1133">Transmembrane helix</keyword>
<feature type="transmembrane region" description="Helical" evidence="1">
    <location>
        <begin position="57"/>
        <end position="78"/>
    </location>
</feature>
<evidence type="ECO:0000256" key="1">
    <source>
        <dbReference type="SAM" id="Phobius"/>
    </source>
</evidence>
<evidence type="ECO:0000313" key="2">
    <source>
        <dbReference type="EMBL" id="GMI04154.1"/>
    </source>
</evidence>
<name>A0A9W7CGC4_9STRA</name>
<dbReference type="GO" id="GO:0005739">
    <property type="term" value="C:mitochondrion"/>
    <property type="evidence" value="ECO:0007669"/>
    <property type="project" value="GOC"/>
</dbReference>
<dbReference type="OrthoDB" id="186013at2759"/>
<keyword evidence="1" id="KW-0812">Transmembrane</keyword>
<evidence type="ECO:0000313" key="3">
    <source>
        <dbReference type="Proteomes" id="UP001165082"/>
    </source>
</evidence>
<dbReference type="GO" id="GO:0006123">
    <property type="term" value="P:mitochondrial electron transport, cytochrome c to oxygen"/>
    <property type="evidence" value="ECO:0007669"/>
    <property type="project" value="InterPro"/>
</dbReference>
<dbReference type="SUPFAM" id="SSF81406">
    <property type="entry name" value="Mitochondrial cytochrome c oxidase subunit IV"/>
    <property type="match status" value="1"/>
</dbReference>
<gene>
    <name evidence="2" type="ORF">TrRE_jg4712</name>
</gene>
<sequence>MFVPKSGLPQSPNPICYPFFVKMSGKVYAKEFYGQHLNSGSKNAFVNKLHGMHRPTVIVGAIGVFSGICALDFAYNFVTGHKHSPGSHNPAWAEATRAYLRYQNCNPIFGESSKKK</sequence>
<reference evidence="2" key="1">
    <citation type="submission" date="2022-07" db="EMBL/GenBank/DDBJ databases">
        <title>Genome analysis of Parmales, a sister group of diatoms, reveals the evolutionary specialization of diatoms from phago-mixotrophs to photoautotrophs.</title>
        <authorList>
            <person name="Ban H."/>
            <person name="Sato S."/>
            <person name="Yoshikawa S."/>
            <person name="Kazumasa Y."/>
            <person name="Nakamura Y."/>
            <person name="Ichinomiya M."/>
            <person name="Saitoh K."/>
            <person name="Sato N."/>
            <person name="Blanc-Mathieu R."/>
            <person name="Endo H."/>
            <person name="Kuwata A."/>
            <person name="Ogata H."/>
        </authorList>
    </citation>
    <scope>NUCLEOTIDE SEQUENCE</scope>
</reference>
<keyword evidence="3" id="KW-1185">Reference proteome</keyword>
<proteinExistence type="predicted"/>
<dbReference type="EMBL" id="BRXZ01000064">
    <property type="protein sequence ID" value="GMI04154.1"/>
    <property type="molecule type" value="Genomic_DNA"/>
</dbReference>
<keyword evidence="1" id="KW-0472">Membrane</keyword>
<dbReference type="InterPro" id="IPR036639">
    <property type="entry name" value="Cyt_c_oxidase_su4_sf"/>
</dbReference>
<dbReference type="GO" id="GO:0045277">
    <property type="term" value="C:respiratory chain complex IV"/>
    <property type="evidence" value="ECO:0007669"/>
    <property type="project" value="InterPro"/>
</dbReference>
<dbReference type="Proteomes" id="UP001165082">
    <property type="component" value="Unassembled WGS sequence"/>
</dbReference>
<dbReference type="AlphaFoldDB" id="A0A9W7CGC4"/>